<name>A0AA41WM68_9GAMM</name>
<dbReference type="RefSeq" id="WP_253163144.1">
    <property type="nucleotide sequence ID" value="NZ_JAMYBS010000012.1"/>
</dbReference>
<gene>
    <name evidence="1" type="ORF">NJF43_11800</name>
</gene>
<accession>A0AA41WM68</accession>
<dbReference type="AlphaFoldDB" id="A0AA41WM68"/>
<dbReference type="EMBL" id="JAMYBS010000012">
    <property type="protein sequence ID" value="MCO7545435.1"/>
    <property type="molecule type" value="Genomic_DNA"/>
</dbReference>
<reference evidence="1" key="1">
    <citation type="submission" date="2022-06" db="EMBL/GenBank/DDBJ databases">
        <title>Detection of beta-lactamases in bacteria of animal origin.</title>
        <authorList>
            <person name="Mlynarcik P."/>
            <person name="Zdarska V."/>
            <person name="Chudobova H."/>
            <person name="Prochazkova P."/>
            <person name="Hricova K."/>
            <person name="Mezerova K."/>
            <person name="Bardon J."/>
            <person name="Dolejska M."/>
            <person name="Sukkar I."/>
            <person name="Kolar M."/>
        </authorList>
    </citation>
    <scope>NUCLEOTIDE SEQUENCE</scope>
    <source>
        <strain evidence="1">S 300-3</strain>
    </source>
</reference>
<evidence type="ECO:0000313" key="2">
    <source>
        <dbReference type="Proteomes" id="UP001165292"/>
    </source>
</evidence>
<organism evidence="1 2">
    <name type="scientific">Stutzerimonas nitrititolerans</name>
    <dbReference type="NCBI Taxonomy" id="2482751"/>
    <lineage>
        <taxon>Bacteria</taxon>
        <taxon>Pseudomonadati</taxon>
        <taxon>Pseudomonadota</taxon>
        <taxon>Gammaproteobacteria</taxon>
        <taxon>Pseudomonadales</taxon>
        <taxon>Pseudomonadaceae</taxon>
        <taxon>Stutzerimonas</taxon>
    </lineage>
</organism>
<proteinExistence type="predicted"/>
<evidence type="ECO:0000313" key="1">
    <source>
        <dbReference type="EMBL" id="MCO7545435.1"/>
    </source>
</evidence>
<comment type="caution">
    <text evidence="1">The sequence shown here is derived from an EMBL/GenBank/DDBJ whole genome shotgun (WGS) entry which is preliminary data.</text>
</comment>
<protein>
    <submittedName>
        <fullName evidence="1">Uncharacterized protein</fullName>
    </submittedName>
</protein>
<dbReference type="Proteomes" id="UP001165292">
    <property type="component" value="Unassembled WGS sequence"/>
</dbReference>
<sequence>MASTQVSAGEPNSLGSEESEKYLADLKALYLTSSEREALMAHSNALLETYALRAGYQVGRADPQDIRYRLSLGAPGELRIREERRGSREEVAVSNRSLSVFGVDPYLQYECPPQGIECTVHNPAGGGTWLTIVRDPKGAQELAKALSFLLRNLQKG</sequence>